<dbReference type="Pfam" id="PF00179">
    <property type="entry name" value="UQ_con"/>
    <property type="match status" value="1"/>
</dbReference>
<proteinExistence type="predicted"/>
<feature type="non-terminal residue" evidence="4">
    <location>
        <position position="271"/>
    </location>
</feature>
<evidence type="ECO:0000256" key="2">
    <source>
        <dbReference type="SAM" id="MobiDB-lite"/>
    </source>
</evidence>
<gene>
    <name evidence="4" type="primary">FGENESH: predicted gene_6.102</name>
    <name evidence="4" type="ORF">BN2166_0031800</name>
</gene>
<feature type="region of interest" description="Disordered" evidence="2">
    <location>
        <begin position="234"/>
        <end position="258"/>
    </location>
</feature>
<dbReference type="Gene3D" id="3.10.110.10">
    <property type="entry name" value="Ubiquitin Conjugating Enzyme"/>
    <property type="match status" value="1"/>
</dbReference>
<dbReference type="CDD" id="cd23808">
    <property type="entry name" value="UBCc_UBE2W"/>
    <property type="match status" value="1"/>
</dbReference>
<reference evidence="4 5" key="1">
    <citation type="submission" date="2015-07" db="EMBL/GenBank/DDBJ databases">
        <authorList>
            <person name="Cajimat M.N.B."/>
            <person name="Milazzo M.L."/>
            <person name="Fulhorst C.F."/>
        </authorList>
    </citation>
    <scope>NUCLEOTIDE SEQUENCE [LARGE SCALE GENOMIC DNA]</scope>
    <source>
        <strain evidence="4">Single colony</strain>
    </source>
</reference>
<dbReference type="Proteomes" id="UP000199069">
    <property type="component" value="Unassembled WGS sequence"/>
</dbReference>
<dbReference type="PROSITE" id="PS50127">
    <property type="entry name" value="UBC_2"/>
    <property type="match status" value="1"/>
</dbReference>
<dbReference type="EMBL" id="CWKI01000006">
    <property type="protein sequence ID" value="CTR07319.1"/>
    <property type="molecule type" value="Genomic_DNA"/>
</dbReference>
<organism evidence="4 5">
    <name type="scientific">Rhodotorula toruloides</name>
    <name type="common">Yeast</name>
    <name type="synonym">Rhodosporidium toruloides</name>
    <dbReference type="NCBI Taxonomy" id="5286"/>
    <lineage>
        <taxon>Eukaryota</taxon>
        <taxon>Fungi</taxon>
        <taxon>Dikarya</taxon>
        <taxon>Basidiomycota</taxon>
        <taxon>Pucciniomycotina</taxon>
        <taxon>Microbotryomycetes</taxon>
        <taxon>Sporidiobolales</taxon>
        <taxon>Sporidiobolaceae</taxon>
        <taxon>Rhodotorula</taxon>
    </lineage>
</organism>
<dbReference type="STRING" id="5286.A0A0K3CC74"/>
<keyword evidence="1" id="KW-0833">Ubl conjugation pathway</keyword>
<dbReference type="InterPro" id="IPR000608">
    <property type="entry name" value="UBC"/>
</dbReference>
<dbReference type="SUPFAM" id="SSF54495">
    <property type="entry name" value="UBC-like"/>
    <property type="match status" value="1"/>
</dbReference>
<feature type="non-terminal residue" evidence="4">
    <location>
        <position position="1"/>
    </location>
</feature>
<evidence type="ECO:0000313" key="4">
    <source>
        <dbReference type="EMBL" id="CTR07319.1"/>
    </source>
</evidence>
<dbReference type="PANTHER" id="PTHR24067">
    <property type="entry name" value="UBIQUITIN-CONJUGATING ENZYME E2"/>
    <property type="match status" value="1"/>
</dbReference>
<dbReference type="InterPro" id="IPR016135">
    <property type="entry name" value="UBQ-conjugating_enzyme/RWD"/>
</dbReference>
<feature type="compositionally biased region" description="Basic and acidic residues" evidence="2">
    <location>
        <begin position="248"/>
        <end position="258"/>
    </location>
</feature>
<sequence>PSLRPPTLTSLDCSPGLASTLFDLAQTLQLGRTAYACAHLLLRLPTLSRSMSRIATKRLQKELAELQQKGPPAGCRLIQAENLEEWIIAVQVLGESVYEGEEFALRFRFSTSYPIDSPEVTFLTTSPFRPPEHPHVYTNGHICASVLGSGWSPVLNVQSLLLCKKKELPPDNDRYIRNAPKSPKDTRWAYHDGATLFQVQPSRKNLDSFAQTTQLHTLAVAMADVDYKAVKTHPISKRNDGSTGHKPHSNEEEYKKLYERSVKDPLGFWDE</sequence>
<evidence type="ECO:0000313" key="5">
    <source>
        <dbReference type="Proteomes" id="UP000199069"/>
    </source>
</evidence>
<keyword evidence="5" id="KW-1185">Reference proteome</keyword>
<dbReference type="InterPro" id="IPR050113">
    <property type="entry name" value="Ub_conjugating_enzyme"/>
</dbReference>
<dbReference type="AlphaFoldDB" id="A0A0K3CC74"/>
<name>A0A0K3CC74_RHOTO</name>
<evidence type="ECO:0000259" key="3">
    <source>
        <dbReference type="PROSITE" id="PS50127"/>
    </source>
</evidence>
<dbReference type="SMART" id="SM00212">
    <property type="entry name" value="UBCc"/>
    <property type="match status" value="1"/>
</dbReference>
<protein>
    <submittedName>
        <fullName evidence="4">FGENESH: predicted gene_6.102 protein</fullName>
    </submittedName>
</protein>
<feature type="domain" description="UBC core" evidence="3">
    <location>
        <begin position="54"/>
        <end position="222"/>
    </location>
</feature>
<accession>A0A0K3CC74</accession>
<evidence type="ECO:0000256" key="1">
    <source>
        <dbReference type="ARBA" id="ARBA00022786"/>
    </source>
</evidence>